<organism evidence="15 16">
    <name type="scientific">Paecilomyces lecythidis</name>
    <dbReference type="NCBI Taxonomy" id="3004212"/>
    <lineage>
        <taxon>Eukaryota</taxon>
        <taxon>Fungi</taxon>
        <taxon>Dikarya</taxon>
        <taxon>Ascomycota</taxon>
        <taxon>Pezizomycotina</taxon>
        <taxon>Eurotiomycetes</taxon>
        <taxon>Eurotiomycetidae</taxon>
        <taxon>Eurotiales</taxon>
        <taxon>Thermoascaceae</taxon>
        <taxon>Paecilomyces</taxon>
    </lineage>
</organism>
<evidence type="ECO:0000256" key="5">
    <source>
        <dbReference type="ARBA" id="ARBA00015035"/>
    </source>
</evidence>
<dbReference type="EC" id="1.1.1.302" evidence="4"/>
<dbReference type="GO" id="GO:0016491">
    <property type="term" value="F:oxidoreductase activity"/>
    <property type="evidence" value="ECO:0007669"/>
    <property type="project" value="UniProtKB-KW"/>
</dbReference>
<keyword evidence="8 15" id="KW-0560">Oxidoreductase</keyword>
<evidence type="ECO:0000256" key="6">
    <source>
        <dbReference type="ARBA" id="ARBA00022619"/>
    </source>
</evidence>
<sequence length="278" mass="30128">MSEVPSDALDFPDSDRKFLEPHLPPQNGETTKDSNLPFTTVTFAMSLDASLAISPGVRTVLSGPQSKAMTHYLRSRHDAILIGVGTALADDPGLNCRIKGVGGYGGECLQGQPRPIIIDPMARWEFTQEAKILKLVKEGRGRAPYIITGKQSPPVKQKQILEEHGGKYITMDIVTTENGAHRFDWTVLFKTLKKKGLNSIMIEGGGTIINSLLGSSSQALIDSVIITIAPTWLGQGGVVVSPERRYDGGGNSIPVSRLSDVKWYPFGEDVVLCGKIKQ</sequence>
<evidence type="ECO:0000259" key="14">
    <source>
        <dbReference type="Pfam" id="PF01872"/>
    </source>
</evidence>
<evidence type="ECO:0000256" key="10">
    <source>
        <dbReference type="ARBA" id="ARBA00031630"/>
    </source>
</evidence>
<protein>
    <recommendedName>
        <fullName evidence="5">2,5-diamino-6-ribosylamino-4(3H)-pyrimidinone 5'-phosphate reductase</fullName>
        <ecNumber evidence="4">1.1.1.302</ecNumber>
    </recommendedName>
    <alternativeName>
        <fullName evidence="10">2,5-diamino-6-(5-phospho-D-ribosylamino)pyrimidin-4(3H)-one reductase</fullName>
    </alternativeName>
    <alternativeName>
        <fullName evidence="9">2,5-diamino-6-ribitylamino-4(3H)-pyrimidinone 5'-phosphate synthase</fullName>
    </alternativeName>
</protein>
<gene>
    <name evidence="15" type="primary">RIB7</name>
    <name evidence="15" type="ORF">Plec18167_002948</name>
</gene>
<dbReference type="PANTHER" id="PTHR38011:SF7">
    <property type="entry name" value="2,5-DIAMINO-6-RIBOSYLAMINO-4(3H)-PYRIMIDINONE 5'-PHOSPHATE REDUCTASE"/>
    <property type="match status" value="1"/>
</dbReference>
<evidence type="ECO:0000256" key="1">
    <source>
        <dbReference type="ARBA" id="ARBA00003555"/>
    </source>
</evidence>
<feature type="domain" description="Bacterial bifunctional deaminase-reductase C-terminal" evidence="14">
    <location>
        <begin position="37"/>
        <end position="272"/>
    </location>
</feature>
<dbReference type="Pfam" id="PF01872">
    <property type="entry name" value="RibD_C"/>
    <property type="match status" value="1"/>
</dbReference>
<evidence type="ECO:0000256" key="11">
    <source>
        <dbReference type="ARBA" id="ARBA00047550"/>
    </source>
</evidence>
<dbReference type="SUPFAM" id="SSF53597">
    <property type="entry name" value="Dihydrofolate reductase-like"/>
    <property type="match status" value="1"/>
</dbReference>
<evidence type="ECO:0000256" key="8">
    <source>
        <dbReference type="ARBA" id="ARBA00023002"/>
    </source>
</evidence>
<comment type="pathway">
    <text evidence="2">Cofactor biosynthesis; riboflavin biosynthesis.</text>
</comment>
<dbReference type="Proteomes" id="UP001583193">
    <property type="component" value="Unassembled WGS sequence"/>
</dbReference>
<reference evidence="15 16" key="1">
    <citation type="journal article" date="2024" name="IMA Fungus">
        <title>IMA Genome - F19 : A genome assembly and annotation guide to empower mycologists, including annotated draft genome sequences of Ceratocystis pirilliformis, Diaporthe australafricana, Fusarium ophioides, Paecilomyces lecythidis, and Sporothrix stenoceras.</title>
        <authorList>
            <person name="Aylward J."/>
            <person name="Wilson A.M."/>
            <person name="Visagie C.M."/>
            <person name="Spraker J."/>
            <person name="Barnes I."/>
            <person name="Buitendag C."/>
            <person name="Ceriani C."/>
            <person name="Del Mar Angel L."/>
            <person name="du Plessis D."/>
            <person name="Fuchs T."/>
            <person name="Gasser K."/>
            <person name="Kramer D."/>
            <person name="Li W."/>
            <person name="Munsamy K."/>
            <person name="Piso A."/>
            <person name="Price J.L."/>
            <person name="Sonnekus B."/>
            <person name="Thomas C."/>
            <person name="van der Nest A."/>
            <person name="van Dijk A."/>
            <person name="van Heerden A."/>
            <person name="van Vuuren N."/>
            <person name="Yilmaz N."/>
            <person name="Duong T.A."/>
            <person name="van der Merwe N.A."/>
            <person name="Wingfield M.J."/>
            <person name="Wingfield B.D."/>
        </authorList>
    </citation>
    <scope>NUCLEOTIDE SEQUENCE [LARGE SCALE GENOMIC DNA]</scope>
    <source>
        <strain evidence="15 16">CMW 18167</strain>
    </source>
</reference>
<keyword evidence="16" id="KW-1185">Reference proteome</keyword>
<evidence type="ECO:0000256" key="3">
    <source>
        <dbReference type="ARBA" id="ARBA00009723"/>
    </source>
</evidence>
<accession>A0ABR3Y3U7</accession>
<dbReference type="PANTHER" id="PTHR38011">
    <property type="entry name" value="DIHYDROFOLATE REDUCTASE FAMILY PROTEIN (AFU_ORTHOLOGUE AFUA_8G06820)"/>
    <property type="match status" value="1"/>
</dbReference>
<dbReference type="InterPro" id="IPR024072">
    <property type="entry name" value="DHFR-like_dom_sf"/>
</dbReference>
<comment type="caution">
    <text evidence="15">The sequence shown here is derived from an EMBL/GenBank/DDBJ whole genome shotgun (WGS) entry which is preliminary data.</text>
</comment>
<comment type="similarity">
    <text evidence="3">Belongs to the HTP reductase family.</text>
</comment>
<evidence type="ECO:0000313" key="16">
    <source>
        <dbReference type="Proteomes" id="UP001583193"/>
    </source>
</evidence>
<evidence type="ECO:0000313" key="15">
    <source>
        <dbReference type="EMBL" id="KAL1882532.1"/>
    </source>
</evidence>
<proteinExistence type="inferred from homology"/>
<comment type="catalytic activity">
    <reaction evidence="11">
        <text>2,5-diamino-6-(1-D-ribitylamino)pyrimidin-4(3H)-one 5'-phosphate + NAD(+) = 2,5-diamino-6-(1-D-ribosylamino)pyrimidin-4(3H)-one 5'-phosphate + NADH + H(+)</text>
        <dbReference type="Rhea" id="RHEA:27274"/>
        <dbReference type="ChEBI" id="CHEBI:15378"/>
        <dbReference type="ChEBI" id="CHEBI:57540"/>
        <dbReference type="ChEBI" id="CHEBI:57945"/>
        <dbReference type="ChEBI" id="CHEBI:58890"/>
        <dbReference type="ChEBI" id="CHEBI:59545"/>
        <dbReference type="EC" id="1.1.1.302"/>
    </reaction>
</comment>
<dbReference type="Gene3D" id="3.40.430.10">
    <property type="entry name" value="Dihydrofolate Reductase, subunit A"/>
    <property type="match status" value="1"/>
</dbReference>
<evidence type="ECO:0000256" key="7">
    <source>
        <dbReference type="ARBA" id="ARBA00022857"/>
    </source>
</evidence>
<dbReference type="InterPro" id="IPR002734">
    <property type="entry name" value="RibDG_C"/>
</dbReference>
<name>A0ABR3Y3U7_9EURO</name>
<keyword evidence="7" id="KW-0521">NADP</keyword>
<evidence type="ECO:0000256" key="9">
    <source>
        <dbReference type="ARBA" id="ARBA00030073"/>
    </source>
</evidence>
<keyword evidence="6" id="KW-0686">Riboflavin biosynthesis</keyword>
<dbReference type="InterPro" id="IPR050765">
    <property type="entry name" value="Riboflavin_Biosynth_HTPR"/>
</dbReference>
<comment type="function">
    <text evidence="1">Catalyzes an early step in riboflavin biosynthesis, the NADPH-dependent reduction of the ribose side chain of 2,5-diamino-6-ribosylamino-4(3H)-pyrimidinone 5'-phosphate, yielding 2,5-diamino-6-ribitylamino-4(3H)-pyrimidinone 5'-phosphate.</text>
</comment>
<comment type="catalytic activity">
    <reaction evidence="12">
        <text>2,5-diamino-6-(1-D-ribitylamino)pyrimidin-4(3H)-one 5'-phosphate + NADP(+) = 2,5-diamino-6-(1-D-ribosylamino)pyrimidin-4(3H)-one 5'-phosphate + NADPH + H(+)</text>
        <dbReference type="Rhea" id="RHEA:27278"/>
        <dbReference type="ChEBI" id="CHEBI:15378"/>
        <dbReference type="ChEBI" id="CHEBI:57783"/>
        <dbReference type="ChEBI" id="CHEBI:58349"/>
        <dbReference type="ChEBI" id="CHEBI:58890"/>
        <dbReference type="ChEBI" id="CHEBI:59545"/>
        <dbReference type="EC" id="1.1.1.302"/>
    </reaction>
</comment>
<evidence type="ECO:0000256" key="13">
    <source>
        <dbReference type="SAM" id="MobiDB-lite"/>
    </source>
</evidence>
<evidence type="ECO:0000256" key="12">
    <source>
        <dbReference type="ARBA" id="ARBA00049020"/>
    </source>
</evidence>
<evidence type="ECO:0000256" key="2">
    <source>
        <dbReference type="ARBA" id="ARBA00005104"/>
    </source>
</evidence>
<feature type="region of interest" description="Disordered" evidence="13">
    <location>
        <begin position="1"/>
        <end position="35"/>
    </location>
</feature>
<evidence type="ECO:0000256" key="4">
    <source>
        <dbReference type="ARBA" id="ARBA00012851"/>
    </source>
</evidence>
<dbReference type="EMBL" id="JAVDPF010000006">
    <property type="protein sequence ID" value="KAL1882532.1"/>
    <property type="molecule type" value="Genomic_DNA"/>
</dbReference>